<dbReference type="PROSITE" id="PS50109">
    <property type="entry name" value="HIS_KIN"/>
    <property type="match status" value="1"/>
</dbReference>
<evidence type="ECO:0000256" key="6">
    <source>
        <dbReference type="ARBA" id="ARBA00023012"/>
    </source>
</evidence>
<name>A0A1T5B2W0_9SPHI</name>
<dbReference type="AlphaFoldDB" id="A0A1T5B2W0"/>
<dbReference type="InterPro" id="IPR003661">
    <property type="entry name" value="HisK_dim/P_dom"/>
</dbReference>
<dbReference type="Pfam" id="PF02518">
    <property type="entry name" value="HATPase_c"/>
    <property type="match status" value="1"/>
</dbReference>
<evidence type="ECO:0000256" key="1">
    <source>
        <dbReference type="ARBA" id="ARBA00000085"/>
    </source>
</evidence>
<dbReference type="InterPro" id="IPR050351">
    <property type="entry name" value="BphY/WalK/GraS-like"/>
</dbReference>
<proteinExistence type="predicted"/>
<accession>A0A1T5B2W0</accession>
<sequence>MSPLQESQLLYTFDHAPIGICILDAKTLVAEKVNEKFLEVAGKPYEEIYGKFYWDAFAEVRDIYEDALNTVIRTGEAFHANEVELQLIRHGKEESIFVNFVYSPIKNNGQVEKVTIWVMENTLQVAARQKIVAINSELDASKQGMEDVIKDSIEINQKLQASNTELSASRDELRRTLFRLSESEGRARSIVEAAPFPIGVYIGREMRIMFVNKSITDVWGKGPDVVGKLYREVLPELEEQGVYPQLDAVFTTGIPFEARSQRIDLVVNGEPKIFYFNYNFTPLINDAGEIYGVMNTAADVTDNVLAKQEVQEISDALAALNEELASINEELTASNEEQTQINNELSDLNEKYKVAQDELQLAIDAASLATFDLNPRTGRFIGNNLLKSWFGLKSTDEIILNEATDQIDEKDRNRVVAAINHALSFESGGDYDVQYSIYNSINPIPRIVRAKGKTQFDENKQAVRLSGVLQDVTEQAQDEQRKNDFIGMVSHELKTPLTTLTAIVQVLHSKLKSSDDSFVAGALDKAKVQVKKMSSLINGFLNISRLESGKIQMEKSKFNLKELIENVISETKVISDTHVINLSPCESTVVYADHDKIGSVISNLLSNAVKYSEKGTAIELQCHTRSGEIEVSVTDHGMGIEPADIKFLFDRFYRVDNPNYSHISGFGIGLYLSSEIIRQHNGRIWVESQKGKGSTFYFTLPL</sequence>
<evidence type="ECO:0000256" key="5">
    <source>
        <dbReference type="ARBA" id="ARBA00022777"/>
    </source>
</evidence>
<dbReference type="InterPro" id="IPR003594">
    <property type="entry name" value="HATPase_dom"/>
</dbReference>
<dbReference type="Proteomes" id="UP000189981">
    <property type="component" value="Unassembled WGS sequence"/>
</dbReference>
<keyword evidence="6" id="KW-0902">Two-component regulatory system</keyword>
<keyword evidence="4" id="KW-0808">Transferase</keyword>
<dbReference type="InterPro" id="IPR035965">
    <property type="entry name" value="PAS-like_dom_sf"/>
</dbReference>
<dbReference type="SUPFAM" id="SSF55874">
    <property type="entry name" value="ATPase domain of HSP90 chaperone/DNA topoisomerase II/histidine kinase"/>
    <property type="match status" value="1"/>
</dbReference>
<dbReference type="InterPro" id="IPR000700">
    <property type="entry name" value="PAS-assoc_C"/>
</dbReference>
<dbReference type="STRING" id="572036.SAMN05661099_1239"/>
<comment type="catalytic activity">
    <reaction evidence="1">
        <text>ATP + protein L-histidine = ADP + protein N-phospho-L-histidine.</text>
        <dbReference type="EC" id="2.7.13.3"/>
    </reaction>
</comment>
<dbReference type="Gene3D" id="3.30.565.10">
    <property type="entry name" value="Histidine kinase-like ATPase, C-terminal domain"/>
    <property type="match status" value="1"/>
</dbReference>
<dbReference type="Gene3D" id="3.30.450.20">
    <property type="entry name" value="PAS domain"/>
    <property type="match status" value="3"/>
</dbReference>
<dbReference type="FunFam" id="3.30.565.10:FF:000006">
    <property type="entry name" value="Sensor histidine kinase WalK"/>
    <property type="match status" value="1"/>
</dbReference>
<dbReference type="GO" id="GO:0000155">
    <property type="term" value="F:phosphorelay sensor kinase activity"/>
    <property type="evidence" value="ECO:0007669"/>
    <property type="project" value="InterPro"/>
</dbReference>
<evidence type="ECO:0000256" key="3">
    <source>
        <dbReference type="ARBA" id="ARBA00022553"/>
    </source>
</evidence>
<dbReference type="SMART" id="SM00091">
    <property type="entry name" value="PAS"/>
    <property type="match status" value="3"/>
</dbReference>
<dbReference type="Gene3D" id="1.10.287.130">
    <property type="match status" value="1"/>
</dbReference>
<dbReference type="CDD" id="cd00082">
    <property type="entry name" value="HisKA"/>
    <property type="match status" value="1"/>
</dbReference>
<dbReference type="InterPro" id="IPR004358">
    <property type="entry name" value="Sig_transdc_His_kin-like_C"/>
</dbReference>
<feature type="domain" description="Histidine kinase" evidence="9">
    <location>
        <begin position="488"/>
        <end position="702"/>
    </location>
</feature>
<protein>
    <recommendedName>
        <fullName evidence="2">histidine kinase</fullName>
        <ecNumber evidence="2">2.7.13.3</ecNumber>
    </recommendedName>
</protein>
<dbReference type="SUPFAM" id="SSF47384">
    <property type="entry name" value="Homodimeric domain of signal transducing histidine kinase"/>
    <property type="match status" value="1"/>
</dbReference>
<dbReference type="InterPro" id="IPR000014">
    <property type="entry name" value="PAS"/>
</dbReference>
<evidence type="ECO:0000313" key="11">
    <source>
        <dbReference type="EMBL" id="SKB41588.1"/>
    </source>
</evidence>
<feature type="domain" description="PAC" evidence="10">
    <location>
        <begin position="254"/>
        <end position="312"/>
    </location>
</feature>
<evidence type="ECO:0000256" key="4">
    <source>
        <dbReference type="ARBA" id="ARBA00022679"/>
    </source>
</evidence>
<keyword evidence="8" id="KW-0175">Coiled coil</keyword>
<keyword evidence="5" id="KW-0418">Kinase</keyword>
<dbReference type="InterPro" id="IPR013656">
    <property type="entry name" value="PAS_4"/>
</dbReference>
<evidence type="ECO:0000256" key="8">
    <source>
        <dbReference type="SAM" id="Coils"/>
    </source>
</evidence>
<keyword evidence="7" id="KW-0472">Membrane</keyword>
<evidence type="ECO:0000259" key="10">
    <source>
        <dbReference type="PROSITE" id="PS50113"/>
    </source>
</evidence>
<dbReference type="GO" id="GO:0004721">
    <property type="term" value="F:phosphoprotein phosphatase activity"/>
    <property type="evidence" value="ECO:0007669"/>
    <property type="project" value="TreeGrafter"/>
</dbReference>
<evidence type="ECO:0000313" key="12">
    <source>
        <dbReference type="Proteomes" id="UP000189981"/>
    </source>
</evidence>
<evidence type="ECO:0000256" key="2">
    <source>
        <dbReference type="ARBA" id="ARBA00012438"/>
    </source>
</evidence>
<dbReference type="RefSeq" id="WP_079701739.1">
    <property type="nucleotide sequence ID" value="NZ_FUYR01000001.1"/>
</dbReference>
<dbReference type="PANTHER" id="PTHR45453">
    <property type="entry name" value="PHOSPHATE REGULON SENSOR PROTEIN PHOR"/>
    <property type="match status" value="1"/>
</dbReference>
<dbReference type="PANTHER" id="PTHR45453:SF1">
    <property type="entry name" value="PHOSPHATE REGULON SENSOR PROTEIN PHOR"/>
    <property type="match status" value="1"/>
</dbReference>
<feature type="coiled-coil region" evidence="8">
    <location>
        <begin position="303"/>
        <end position="365"/>
    </location>
</feature>
<keyword evidence="12" id="KW-1185">Reference proteome</keyword>
<dbReference type="SUPFAM" id="SSF55785">
    <property type="entry name" value="PYP-like sensor domain (PAS domain)"/>
    <property type="match status" value="3"/>
</dbReference>
<dbReference type="PROSITE" id="PS50113">
    <property type="entry name" value="PAC"/>
    <property type="match status" value="1"/>
</dbReference>
<keyword evidence="3" id="KW-0597">Phosphoprotein</keyword>
<dbReference type="GO" id="GO:0016036">
    <property type="term" value="P:cellular response to phosphate starvation"/>
    <property type="evidence" value="ECO:0007669"/>
    <property type="project" value="TreeGrafter"/>
</dbReference>
<organism evidence="11 12">
    <name type="scientific">Daejeonella lutea</name>
    <dbReference type="NCBI Taxonomy" id="572036"/>
    <lineage>
        <taxon>Bacteria</taxon>
        <taxon>Pseudomonadati</taxon>
        <taxon>Bacteroidota</taxon>
        <taxon>Sphingobacteriia</taxon>
        <taxon>Sphingobacteriales</taxon>
        <taxon>Sphingobacteriaceae</taxon>
        <taxon>Daejeonella</taxon>
    </lineage>
</organism>
<dbReference type="PRINTS" id="PR00344">
    <property type="entry name" value="BCTRLSENSOR"/>
</dbReference>
<reference evidence="12" key="1">
    <citation type="submission" date="2017-02" db="EMBL/GenBank/DDBJ databases">
        <authorList>
            <person name="Varghese N."/>
            <person name="Submissions S."/>
        </authorList>
    </citation>
    <scope>NUCLEOTIDE SEQUENCE [LARGE SCALE GENOMIC DNA]</scope>
    <source>
        <strain evidence="12">DSM 22385</strain>
    </source>
</reference>
<evidence type="ECO:0000256" key="7">
    <source>
        <dbReference type="ARBA" id="ARBA00023136"/>
    </source>
</evidence>
<dbReference type="SMART" id="SM00387">
    <property type="entry name" value="HATPase_c"/>
    <property type="match status" value="1"/>
</dbReference>
<dbReference type="InterPro" id="IPR036097">
    <property type="entry name" value="HisK_dim/P_sf"/>
</dbReference>
<dbReference type="Pfam" id="PF00512">
    <property type="entry name" value="HisKA"/>
    <property type="match status" value="1"/>
</dbReference>
<dbReference type="EC" id="2.7.13.3" evidence="2"/>
<gene>
    <name evidence="11" type="ORF">SAMN05661099_1239</name>
</gene>
<dbReference type="GO" id="GO:0005886">
    <property type="term" value="C:plasma membrane"/>
    <property type="evidence" value="ECO:0007669"/>
    <property type="project" value="TreeGrafter"/>
</dbReference>
<dbReference type="InterPro" id="IPR036890">
    <property type="entry name" value="HATPase_C_sf"/>
</dbReference>
<dbReference type="Pfam" id="PF08448">
    <property type="entry name" value="PAS_4"/>
    <property type="match status" value="2"/>
</dbReference>
<dbReference type="OrthoDB" id="9813151at2"/>
<dbReference type="EMBL" id="FUYR01000001">
    <property type="protein sequence ID" value="SKB41588.1"/>
    <property type="molecule type" value="Genomic_DNA"/>
</dbReference>
<dbReference type="SMART" id="SM00388">
    <property type="entry name" value="HisKA"/>
    <property type="match status" value="1"/>
</dbReference>
<dbReference type="InterPro" id="IPR005467">
    <property type="entry name" value="His_kinase_dom"/>
</dbReference>
<evidence type="ECO:0000259" key="9">
    <source>
        <dbReference type="PROSITE" id="PS50109"/>
    </source>
</evidence>